<evidence type="ECO:0000256" key="1">
    <source>
        <dbReference type="SAM" id="MobiDB-lite"/>
    </source>
</evidence>
<feature type="compositionally biased region" description="Basic and acidic residues" evidence="1">
    <location>
        <begin position="397"/>
        <end position="412"/>
    </location>
</feature>
<feature type="compositionally biased region" description="Basic and acidic residues" evidence="1">
    <location>
        <begin position="626"/>
        <end position="675"/>
    </location>
</feature>
<dbReference type="Pfam" id="PF05205">
    <property type="entry name" value="COMPASS-Shg1"/>
    <property type="match status" value="1"/>
</dbReference>
<feature type="compositionally biased region" description="Basic and acidic residues" evidence="1">
    <location>
        <begin position="587"/>
        <end position="606"/>
    </location>
</feature>
<feature type="compositionally biased region" description="Basic and acidic residues" evidence="1">
    <location>
        <begin position="174"/>
        <end position="185"/>
    </location>
</feature>
<dbReference type="PANTHER" id="PTHR28034">
    <property type="entry name" value="SET1 COMPLEX COMPONENT SHG1"/>
    <property type="match status" value="1"/>
</dbReference>
<organism evidence="3 4">
    <name type="scientific">Trichocladium antarcticum</name>
    <dbReference type="NCBI Taxonomy" id="1450529"/>
    <lineage>
        <taxon>Eukaryota</taxon>
        <taxon>Fungi</taxon>
        <taxon>Dikarya</taxon>
        <taxon>Ascomycota</taxon>
        <taxon>Pezizomycotina</taxon>
        <taxon>Sordariomycetes</taxon>
        <taxon>Sordariomycetidae</taxon>
        <taxon>Sordariales</taxon>
        <taxon>Chaetomiaceae</taxon>
        <taxon>Trichocladium</taxon>
    </lineage>
</organism>
<reference evidence="3" key="2">
    <citation type="submission" date="2023-05" db="EMBL/GenBank/DDBJ databases">
        <authorList>
            <consortium name="Lawrence Berkeley National Laboratory"/>
            <person name="Steindorff A."/>
            <person name="Hensen N."/>
            <person name="Bonometti L."/>
            <person name="Westerberg I."/>
            <person name="Brannstrom I.O."/>
            <person name="Guillou S."/>
            <person name="Cros-Aarteil S."/>
            <person name="Calhoun S."/>
            <person name="Haridas S."/>
            <person name="Kuo A."/>
            <person name="Mondo S."/>
            <person name="Pangilinan J."/>
            <person name="Riley R."/>
            <person name="Labutti K."/>
            <person name="Andreopoulos B."/>
            <person name="Lipzen A."/>
            <person name="Chen C."/>
            <person name="Yanf M."/>
            <person name="Daum C."/>
            <person name="Ng V."/>
            <person name="Clum A."/>
            <person name="Ohm R."/>
            <person name="Martin F."/>
            <person name="Silar P."/>
            <person name="Natvig D."/>
            <person name="Lalanne C."/>
            <person name="Gautier V."/>
            <person name="Ament-Velasquez S.L."/>
            <person name="Kruys A."/>
            <person name="Hutchinson M.I."/>
            <person name="Powell A.J."/>
            <person name="Barry K."/>
            <person name="Miller A.N."/>
            <person name="Grigoriev I.V."/>
            <person name="Debuchy R."/>
            <person name="Gladieux P."/>
            <person name="Thoren M.H."/>
            <person name="Johannesson H."/>
        </authorList>
    </citation>
    <scope>NUCLEOTIDE SEQUENCE</scope>
    <source>
        <strain evidence="3">CBS 123565</strain>
    </source>
</reference>
<keyword evidence="4" id="KW-1185">Reference proteome</keyword>
<feature type="compositionally biased region" description="Basic and acidic residues" evidence="1">
    <location>
        <begin position="292"/>
        <end position="359"/>
    </location>
</feature>
<accession>A0AAN6UQX9</accession>
<reference evidence="3" key="1">
    <citation type="journal article" date="2023" name="Mol. Phylogenet. Evol.">
        <title>Genome-scale phylogeny and comparative genomics of the fungal order Sordariales.</title>
        <authorList>
            <person name="Hensen N."/>
            <person name="Bonometti L."/>
            <person name="Westerberg I."/>
            <person name="Brannstrom I.O."/>
            <person name="Guillou S."/>
            <person name="Cros-Aarteil S."/>
            <person name="Calhoun S."/>
            <person name="Haridas S."/>
            <person name="Kuo A."/>
            <person name="Mondo S."/>
            <person name="Pangilinan J."/>
            <person name="Riley R."/>
            <person name="LaButti K."/>
            <person name="Andreopoulos B."/>
            <person name="Lipzen A."/>
            <person name="Chen C."/>
            <person name="Yan M."/>
            <person name="Daum C."/>
            <person name="Ng V."/>
            <person name="Clum A."/>
            <person name="Steindorff A."/>
            <person name="Ohm R.A."/>
            <person name="Martin F."/>
            <person name="Silar P."/>
            <person name="Natvig D.O."/>
            <person name="Lalanne C."/>
            <person name="Gautier V."/>
            <person name="Ament-Velasquez S.L."/>
            <person name="Kruys A."/>
            <person name="Hutchinson M.I."/>
            <person name="Powell A.J."/>
            <person name="Barry K."/>
            <person name="Miller A.N."/>
            <person name="Grigoriev I.V."/>
            <person name="Debuchy R."/>
            <person name="Gladieux P."/>
            <person name="Hiltunen Thoren M."/>
            <person name="Johannesson H."/>
        </authorList>
    </citation>
    <scope>NUCLEOTIDE SEQUENCE</scope>
    <source>
        <strain evidence="3">CBS 123565</strain>
    </source>
</reference>
<feature type="region of interest" description="Disordered" evidence="1">
    <location>
        <begin position="153"/>
        <end position="185"/>
    </location>
</feature>
<feature type="non-terminal residue" evidence="3">
    <location>
        <position position="675"/>
    </location>
</feature>
<evidence type="ECO:0000313" key="4">
    <source>
        <dbReference type="Proteomes" id="UP001304895"/>
    </source>
</evidence>
<protein>
    <recommendedName>
        <fullName evidence="2">BOD1/SHG1 domain-containing protein</fullName>
    </recommendedName>
</protein>
<dbReference type="EMBL" id="MU853402">
    <property type="protein sequence ID" value="KAK4137577.1"/>
    <property type="molecule type" value="Genomic_DNA"/>
</dbReference>
<sequence length="675" mass="76334">MSAVVESPAAAANPTALATAAPAQDVLSIPRKFKASDLPLPSATRTAIEGLAHSFKKKGGYDTIRKQVWEKFEASDYEAQVTKAILEVAEQEVERNPTQLLTLERGKAAALIDGALDRGGVYQKAEEVIGALIDSRAIEAHIRQLRRAEIGDEAAEEERNRGAKTDMQYAAETTARRAERERVRTELKAVEEKKRQLEREIKAREDMKRREVERAAREERRKKEREEDERRDKERRERREKERELEREREKEREREREERHRNRSRDRDRDGDRDRDRDRFRLGGYDSYRGTPRDRSTGRDRDRPRDKDRDRDRRDSRDSRPKPPADGRAGETKKELTKEDHERLEQEALADLLRESKRVATKQPELEVDAALVPPPKRTKPASAINPIHRPSSRPPEPRKLVETKEIKVTKDPASVNTPKGPEIRLEKVEKPERRKSRTGRGCGTGETTEDTEADRDRERTGETNAGTAVTMTPAPTERTNAKTTVKMSRQNPAPLKSRPTGENEAVPAPGPPKQTRGRTAAAPDAVTPAIVVARRVPEPNGETVLAPGCGLAAERGVGPAPEIATPVTGGNASCSRSPRPSSRLSHTDKETWKQAEVKKREQEAKAYLAAQKEARAKGMPIPGIDDRRAGERSPDLKRRRDPEEADRYLPHERDRDRAREGPDYRGNDRYGGD</sequence>
<comment type="caution">
    <text evidence="3">The sequence shown here is derived from an EMBL/GenBank/DDBJ whole genome shotgun (WGS) entry which is preliminary data.</text>
</comment>
<dbReference type="InterPro" id="IPR055264">
    <property type="entry name" value="BOD1/SHG1_dom"/>
</dbReference>
<evidence type="ECO:0000313" key="3">
    <source>
        <dbReference type="EMBL" id="KAK4137577.1"/>
    </source>
</evidence>
<feature type="region of interest" description="Disordered" evidence="1">
    <location>
        <begin position="562"/>
        <end position="675"/>
    </location>
</feature>
<feature type="compositionally biased region" description="Low complexity" evidence="1">
    <location>
        <begin position="575"/>
        <end position="586"/>
    </location>
</feature>
<proteinExistence type="predicted"/>
<feature type="compositionally biased region" description="Polar residues" evidence="1">
    <location>
        <begin position="479"/>
        <end position="493"/>
    </location>
</feature>
<feature type="compositionally biased region" description="Basic and acidic residues" evidence="1">
    <location>
        <begin position="206"/>
        <end position="282"/>
    </location>
</feature>
<dbReference type="Proteomes" id="UP001304895">
    <property type="component" value="Unassembled WGS sequence"/>
</dbReference>
<gene>
    <name evidence="3" type="ORF">BT67DRAFT_341032</name>
</gene>
<feature type="compositionally biased region" description="Basic and acidic residues" evidence="1">
    <location>
        <begin position="423"/>
        <end position="434"/>
    </location>
</feature>
<feature type="region of interest" description="Disordered" evidence="1">
    <location>
        <begin position="206"/>
        <end position="527"/>
    </location>
</feature>
<dbReference type="PANTHER" id="PTHR28034:SF1">
    <property type="entry name" value="NUCLEOMORPHIN"/>
    <property type="match status" value="1"/>
</dbReference>
<feature type="domain" description="BOD1/SHG1" evidence="2">
    <location>
        <begin position="51"/>
        <end position="151"/>
    </location>
</feature>
<name>A0AAN6UQX9_9PEZI</name>
<evidence type="ECO:0000259" key="2">
    <source>
        <dbReference type="Pfam" id="PF05205"/>
    </source>
</evidence>
<dbReference type="AlphaFoldDB" id="A0AAN6UQX9"/>